<feature type="compositionally biased region" description="Acidic residues" evidence="1">
    <location>
        <begin position="1"/>
        <end position="11"/>
    </location>
</feature>
<comment type="caution">
    <text evidence="2">The sequence shown here is derived from an EMBL/GenBank/DDBJ whole genome shotgun (WGS) entry which is preliminary data.</text>
</comment>
<organism evidence="2 3">
    <name type="scientific">Elysia marginata</name>
    <dbReference type="NCBI Taxonomy" id="1093978"/>
    <lineage>
        <taxon>Eukaryota</taxon>
        <taxon>Metazoa</taxon>
        <taxon>Spiralia</taxon>
        <taxon>Lophotrochozoa</taxon>
        <taxon>Mollusca</taxon>
        <taxon>Gastropoda</taxon>
        <taxon>Heterobranchia</taxon>
        <taxon>Euthyneura</taxon>
        <taxon>Panpulmonata</taxon>
        <taxon>Sacoglossa</taxon>
        <taxon>Placobranchoidea</taxon>
        <taxon>Plakobranchidae</taxon>
        <taxon>Elysia</taxon>
    </lineage>
</organism>
<name>A0AAV4FIS6_9GAST</name>
<evidence type="ECO:0000313" key="2">
    <source>
        <dbReference type="EMBL" id="GFR72588.1"/>
    </source>
</evidence>
<keyword evidence="3" id="KW-1185">Reference proteome</keyword>
<proteinExistence type="predicted"/>
<dbReference type="AlphaFoldDB" id="A0AAV4FIS6"/>
<evidence type="ECO:0000256" key="1">
    <source>
        <dbReference type="SAM" id="MobiDB-lite"/>
    </source>
</evidence>
<feature type="region of interest" description="Disordered" evidence="1">
    <location>
        <begin position="1"/>
        <end position="35"/>
    </location>
</feature>
<reference evidence="2 3" key="1">
    <citation type="journal article" date="2021" name="Elife">
        <title>Chloroplast acquisition without the gene transfer in kleptoplastic sea slugs, Plakobranchus ocellatus.</title>
        <authorList>
            <person name="Maeda T."/>
            <person name="Takahashi S."/>
            <person name="Yoshida T."/>
            <person name="Shimamura S."/>
            <person name="Takaki Y."/>
            <person name="Nagai Y."/>
            <person name="Toyoda A."/>
            <person name="Suzuki Y."/>
            <person name="Arimoto A."/>
            <person name="Ishii H."/>
            <person name="Satoh N."/>
            <person name="Nishiyama T."/>
            <person name="Hasebe M."/>
            <person name="Maruyama T."/>
            <person name="Minagawa J."/>
            <person name="Obokata J."/>
            <person name="Shigenobu S."/>
        </authorList>
    </citation>
    <scope>NUCLEOTIDE SEQUENCE [LARGE SCALE GENOMIC DNA]</scope>
</reference>
<accession>A0AAV4FIS6</accession>
<feature type="compositionally biased region" description="Polar residues" evidence="1">
    <location>
        <begin position="20"/>
        <end position="35"/>
    </location>
</feature>
<dbReference type="Proteomes" id="UP000762676">
    <property type="component" value="Unassembled WGS sequence"/>
</dbReference>
<gene>
    <name evidence="2" type="ORF">ElyMa_005709700</name>
</gene>
<protein>
    <submittedName>
        <fullName evidence="2">Uncharacterized protein</fullName>
    </submittedName>
</protein>
<dbReference type="EMBL" id="BMAT01011421">
    <property type="protein sequence ID" value="GFR72588.1"/>
    <property type="molecule type" value="Genomic_DNA"/>
</dbReference>
<evidence type="ECO:0000313" key="3">
    <source>
        <dbReference type="Proteomes" id="UP000762676"/>
    </source>
</evidence>
<sequence length="106" mass="11781">MEKGEEGDDVDLVDRENNDEPSCNSRDPASLPQTSKGCCDHVCACNICHPLPRFVSSCSVQTVAPRGNINSVSSFIHNHKHMASICILQHFFKQCLLPCPSNRKQR</sequence>